<evidence type="ECO:0000313" key="2">
    <source>
        <dbReference type="EMBL" id="CAK0833233.1"/>
    </source>
</evidence>
<feature type="region of interest" description="Disordered" evidence="1">
    <location>
        <begin position="116"/>
        <end position="154"/>
    </location>
</feature>
<name>A0ABN9SN43_9DINO</name>
<proteinExistence type="predicted"/>
<evidence type="ECO:0000256" key="1">
    <source>
        <dbReference type="SAM" id="MobiDB-lite"/>
    </source>
</evidence>
<feature type="region of interest" description="Disordered" evidence="1">
    <location>
        <begin position="180"/>
        <end position="207"/>
    </location>
</feature>
<organism evidence="2 3">
    <name type="scientific">Prorocentrum cordatum</name>
    <dbReference type="NCBI Taxonomy" id="2364126"/>
    <lineage>
        <taxon>Eukaryota</taxon>
        <taxon>Sar</taxon>
        <taxon>Alveolata</taxon>
        <taxon>Dinophyceae</taxon>
        <taxon>Prorocentrales</taxon>
        <taxon>Prorocentraceae</taxon>
        <taxon>Prorocentrum</taxon>
    </lineage>
</organism>
<keyword evidence="3" id="KW-1185">Reference proteome</keyword>
<comment type="caution">
    <text evidence="2">The sequence shown here is derived from an EMBL/GenBank/DDBJ whole genome shotgun (WGS) entry which is preliminary data.</text>
</comment>
<dbReference type="EMBL" id="CAUYUJ010012091">
    <property type="protein sequence ID" value="CAK0833233.1"/>
    <property type="molecule type" value="Genomic_DNA"/>
</dbReference>
<feature type="compositionally biased region" description="Low complexity" evidence="1">
    <location>
        <begin position="187"/>
        <end position="207"/>
    </location>
</feature>
<protein>
    <submittedName>
        <fullName evidence="2">Uncharacterized protein</fullName>
    </submittedName>
</protein>
<gene>
    <name evidence="2" type="ORF">PCOR1329_LOCUS31000</name>
</gene>
<accession>A0ABN9SN43</accession>
<evidence type="ECO:0000313" key="3">
    <source>
        <dbReference type="Proteomes" id="UP001189429"/>
    </source>
</evidence>
<feature type="compositionally biased region" description="Low complexity" evidence="1">
    <location>
        <begin position="116"/>
        <end position="143"/>
    </location>
</feature>
<dbReference type="Proteomes" id="UP001189429">
    <property type="component" value="Unassembled WGS sequence"/>
</dbReference>
<reference evidence="2" key="1">
    <citation type="submission" date="2023-10" db="EMBL/GenBank/DDBJ databases">
        <authorList>
            <person name="Chen Y."/>
            <person name="Shah S."/>
            <person name="Dougan E. K."/>
            <person name="Thang M."/>
            <person name="Chan C."/>
        </authorList>
    </citation>
    <scope>NUCLEOTIDE SEQUENCE [LARGE SCALE GENOMIC DNA]</scope>
</reference>
<sequence length="424" mass="44763">MSRRKCEADQDFLSALCKKYSLDIVRFKGSAEIEQTIAEYRDFLAECAAVTTRLGHPDLAKQAKKYAPEKSATELTSWAIAMKNGLSYCAAHRSKDVKKVSPAMAAVIAAMRDQGSSPTAAAQGPSPTAAAPGPSTAAAGPRSPAKKRRSVAGLYGMATPKKSSAVMDLESPELIVASQDAPRDGEAAAGAAEQESSQQELAGSEAARPQEIITIDYATMELKFLSDDGTETALPLAPGPKGFCVARGAAGPIETEVTNVTYAAWEEGLPKRGKPTRKIFKKPAAAEQPAIVEKGAVKKKPSMTSAEEEAAVATATADERGAPKGAAAAAMRRPAAARKRPAAATFDFHAQEIGPSMYYKNSHSVALRLAGGGSQIFSIGGKNCTSSKEEMKEVGEDVRQQLNDGTLLFEDAWEYARSHLAWAP</sequence>